<feature type="transmembrane region" description="Helical" evidence="1">
    <location>
        <begin position="174"/>
        <end position="192"/>
    </location>
</feature>
<organism evidence="3 4">
    <name type="scientific">Entotheonella factor</name>
    <dbReference type="NCBI Taxonomy" id="1429438"/>
    <lineage>
        <taxon>Bacteria</taxon>
        <taxon>Pseudomonadati</taxon>
        <taxon>Nitrospinota/Tectimicrobiota group</taxon>
        <taxon>Candidatus Tectimicrobiota</taxon>
        <taxon>Candidatus Entotheonellia</taxon>
        <taxon>Candidatus Entotheonellales</taxon>
        <taxon>Candidatus Entotheonellaceae</taxon>
        <taxon>Candidatus Entotheonella</taxon>
    </lineage>
</organism>
<gene>
    <name evidence="3" type="ORF">ETSY1_08965</name>
</gene>
<comment type="caution">
    <text evidence="3">The sequence shown here is derived from an EMBL/GenBank/DDBJ whole genome shotgun (WGS) entry which is preliminary data.</text>
</comment>
<keyword evidence="1" id="KW-0812">Transmembrane</keyword>
<dbReference type="SUPFAM" id="SSF56436">
    <property type="entry name" value="C-type lectin-like"/>
    <property type="match status" value="1"/>
</dbReference>
<dbReference type="InterPro" id="IPR005532">
    <property type="entry name" value="SUMF_dom"/>
</dbReference>
<feature type="transmembrane region" description="Helical" evidence="1">
    <location>
        <begin position="99"/>
        <end position="121"/>
    </location>
</feature>
<evidence type="ECO:0000313" key="4">
    <source>
        <dbReference type="Proteomes" id="UP000019141"/>
    </source>
</evidence>
<name>W4LSL7_ENTF1</name>
<dbReference type="PANTHER" id="PTHR23150">
    <property type="entry name" value="SULFATASE MODIFYING FACTOR 1, 2"/>
    <property type="match status" value="1"/>
</dbReference>
<dbReference type="EMBL" id="AZHW01000276">
    <property type="protein sequence ID" value="ETX01044.1"/>
    <property type="molecule type" value="Genomic_DNA"/>
</dbReference>
<dbReference type="Gene3D" id="3.90.1580.10">
    <property type="entry name" value="paralog of FGE (formylglycine-generating enzyme)"/>
    <property type="match status" value="1"/>
</dbReference>
<keyword evidence="4" id="KW-1185">Reference proteome</keyword>
<reference evidence="3 4" key="1">
    <citation type="journal article" date="2014" name="Nature">
        <title>An environmental bacterial taxon with a large and distinct metabolic repertoire.</title>
        <authorList>
            <person name="Wilson M.C."/>
            <person name="Mori T."/>
            <person name="Ruckert C."/>
            <person name="Uria A.R."/>
            <person name="Helf M.J."/>
            <person name="Takada K."/>
            <person name="Gernert C."/>
            <person name="Steffens U.A."/>
            <person name="Heycke N."/>
            <person name="Schmitt S."/>
            <person name="Rinke C."/>
            <person name="Helfrich E.J."/>
            <person name="Brachmann A.O."/>
            <person name="Gurgui C."/>
            <person name="Wakimoto T."/>
            <person name="Kracht M."/>
            <person name="Crusemann M."/>
            <person name="Hentschel U."/>
            <person name="Abe I."/>
            <person name="Matsunaga S."/>
            <person name="Kalinowski J."/>
            <person name="Takeyama H."/>
            <person name="Piel J."/>
        </authorList>
    </citation>
    <scope>NUCLEOTIDE SEQUENCE [LARGE SCALE GENOMIC DNA]</scope>
    <source>
        <strain evidence="4">TSY1</strain>
    </source>
</reference>
<dbReference type="AlphaFoldDB" id="W4LSL7"/>
<evidence type="ECO:0000256" key="1">
    <source>
        <dbReference type="SAM" id="Phobius"/>
    </source>
</evidence>
<feature type="domain" description="Sulfatase-modifying factor enzyme-like" evidence="2">
    <location>
        <begin position="721"/>
        <end position="960"/>
    </location>
</feature>
<dbReference type="Pfam" id="PF03781">
    <property type="entry name" value="FGE-sulfatase"/>
    <property type="match status" value="1"/>
</dbReference>
<proteinExistence type="predicted"/>
<evidence type="ECO:0000259" key="2">
    <source>
        <dbReference type="Pfam" id="PF03781"/>
    </source>
</evidence>
<feature type="transmembrane region" description="Helical" evidence="1">
    <location>
        <begin position="657"/>
        <end position="678"/>
    </location>
</feature>
<dbReference type="PANTHER" id="PTHR23150:SF19">
    <property type="entry name" value="FORMYLGLYCINE-GENERATING ENZYME"/>
    <property type="match status" value="1"/>
</dbReference>
<dbReference type="Proteomes" id="UP000019141">
    <property type="component" value="Unassembled WGS sequence"/>
</dbReference>
<dbReference type="InterPro" id="IPR051043">
    <property type="entry name" value="Sulfatase_Mod_Factor_Kinase"/>
</dbReference>
<evidence type="ECO:0000313" key="3">
    <source>
        <dbReference type="EMBL" id="ETX01044.1"/>
    </source>
</evidence>
<keyword evidence="1" id="KW-1133">Transmembrane helix</keyword>
<keyword evidence="1" id="KW-0472">Membrane</keyword>
<dbReference type="InterPro" id="IPR016187">
    <property type="entry name" value="CTDL_fold"/>
</dbReference>
<dbReference type="InterPro" id="IPR042095">
    <property type="entry name" value="SUMF_sf"/>
</dbReference>
<dbReference type="HOGENOM" id="CLU_307110_0_0_7"/>
<sequence length="963" mass="108963">MDPHVNAFLDAVSERHIRRLGPADYLAVQHLLQRRPDLSRDELRAALASLLATNRDQWRQMANLFDRFAAPLPEERRASISPDARPTWKSALHNLPHQWRLAGLMVVLGLALTLAVGLLLWQPQVQDSSDTSSPLPKTEQTTHETRWILREVTPAQTQTLDLPPQRRPWDYRDGWTITLAAVLVLLGLRWLMLPGMVVRSRRQQSEQRRQHVARERRRLAQQAERQHAPLALTYHVVRHAPMEATAVDDAATLLGRLFHTGLSDDLDVAATVRTSIDAGGRFVPVYAEFPVGRGFTVLVDTERGDSPWLLGIRWVLERWAALGVRFEVYEFQFDPQFVTAQATHTTSTFANLARRVRGEPLLVISRTLSTQGLQGWADWLDDIDAWPVKAWLDPDPRPLRERRREREEIGKLEQLGLRRFPFSPRGLRALARYFSEAGEGVTVPPWPDLPPLNNLQVAEGLRTWALLAALVPDASWDQLDAIRRYFPELVAVLPEPYHVQRLIEWVMREDGVRQAESENGRTLVLSDALVERLIREQRQRDAAKPKAQRLETRGRQLLLHQLDATPPQDELLRQLWEAKRVSHLLYLQPEQAMESLHELLDGAAGTEVLQAVEAELDREVMATVFEPGMRGRLSVLAGRAADRLRLMDLLGGSRRSWMLAVSATAMAIVGLLMAGIGFDAGSWLLILPPSGRDILVSPAVWQVDKIGRVIRDTLADGTLGPEMVVIPQGELMMGSPASEHRRDDDEIQHRVRITRPFAMGKYEVTFAEYDRFAEQTQREMPYDQRWGRGNRPVINVSWYDATAYAKWLSEQTGKRYRLPTEAEWEYAARAETSTAYSFGNDASQLQAYAWCGDVALDRTQPVDSLIPNPWGLYHMHGNVWEWVQDRYGQYDLDVSMPITWKTVASNATTAVVNPGGPPSGSLHVFRGGGWDSGAGSCRSASRNGGVPGYAYLIRGFRLLRHLD</sequence>
<protein>
    <recommendedName>
        <fullName evidence="2">Sulfatase-modifying factor enzyme-like domain-containing protein</fullName>
    </recommendedName>
</protein>
<dbReference type="GO" id="GO:0120147">
    <property type="term" value="F:formylglycine-generating oxidase activity"/>
    <property type="evidence" value="ECO:0007669"/>
    <property type="project" value="TreeGrafter"/>
</dbReference>
<accession>W4LSL7</accession>